<reference evidence="2" key="1">
    <citation type="journal article" date="2019" name="Int. J. Syst. Evol. Microbiol.">
        <title>The Global Catalogue of Microorganisms (GCM) 10K type strain sequencing project: providing services to taxonomists for standard genome sequencing and annotation.</title>
        <authorList>
            <consortium name="The Broad Institute Genomics Platform"/>
            <consortium name="The Broad Institute Genome Sequencing Center for Infectious Disease"/>
            <person name="Wu L."/>
            <person name="Ma J."/>
        </authorList>
    </citation>
    <scope>NUCLEOTIDE SEQUENCE [LARGE SCALE GENOMIC DNA]</scope>
    <source>
        <strain evidence="2">KCTC 42456</strain>
    </source>
</reference>
<evidence type="ECO:0000313" key="1">
    <source>
        <dbReference type="EMBL" id="MFD2731271.1"/>
    </source>
</evidence>
<proteinExistence type="predicted"/>
<name>A0ABW5TT25_9SPHI</name>
<protein>
    <submittedName>
        <fullName evidence="1">Uncharacterized protein</fullName>
    </submittedName>
</protein>
<gene>
    <name evidence="1" type="ORF">ACFSSE_06100</name>
</gene>
<dbReference type="Proteomes" id="UP001597546">
    <property type="component" value="Unassembled WGS sequence"/>
</dbReference>
<organism evidence="1 2">
    <name type="scientific">Pedobacter alpinus</name>
    <dbReference type="NCBI Taxonomy" id="1590643"/>
    <lineage>
        <taxon>Bacteria</taxon>
        <taxon>Pseudomonadati</taxon>
        <taxon>Bacteroidota</taxon>
        <taxon>Sphingobacteriia</taxon>
        <taxon>Sphingobacteriales</taxon>
        <taxon>Sphingobacteriaceae</taxon>
        <taxon>Pedobacter</taxon>
    </lineage>
</organism>
<keyword evidence="2" id="KW-1185">Reference proteome</keyword>
<dbReference type="InterPro" id="IPR013780">
    <property type="entry name" value="Glyco_hydro_b"/>
</dbReference>
<accession>A0ABW5TT25</accession>
<sequence>MGGFQFALTWKDGVLQYSEILSTLGNISTIKSPFQFKIKGLNKKPEKLAGGYRLEFQTVKGEKSLLVKD</sequence>
<dbReference type="RefSeq" id="WP_379041150.1">
    <property type="nucleotide sequence ID" value="NZ_JBHSKW010000007.1"/>
</dbReference>
<comment type="caution">
    <text evidence="1">The sequence shown here is derived from an EMBL/GenBank/DDBJ whole genome shotgun (WGS) entry which is preliminary data.</text>
</comment>
<dbReference type="Gene3D" id="2.60.40.1180">
    <property type="entry name" value="Golgi alpha-mannosidase II"/>
    <property type="match status" value="1"/>
</dbReference>
<evidence type="ECO:0000313" key="2">
    <source>
        <dbReference type="Proteomes" id="UP001597546"/>
    </source>
</evidence>
<dbReference type="EMBL" id="JBHULV010000017">
    <property type="protein sequence ID" value="MFD2731271.1"/>
    <property type="molecule type" value="Genomic_DNA"/>
</dbReference>